<dbReference type="Pfam" id="PF07963">
    <property type="entry name" value="N_methyl"/>
    <property type="match status" value="1"/>
</dbReference>
<dbReference type="EMBL" id="UINC01024272">
    <property type="protein sequence ID" value="SVA97589.1"/>
    <property type="molecule type" value="Genomic_DNA"/>
</dbReference>
<name>A0A382A880_9ZZZZ</name>
<dbReference type="NCBIfam" id="TIGR02532">
    <property type="entry name" value="IV_pilin_GFxxxE"/>
    <property type="match status" value="1"/>
</dbReference>
<evidence type="ECO:0000313" key="1">
    <source>
        <dbReference type="EMBL" id="SVA97589.1"/>
    </source>
</evidence>
<sequence length="241" mass="27183">MNKRLKTNNKAFTLIELLVVVAIIAILAALLLPALGRAKRSANITSCKNNERQWLLSINMYADDDGGRFPSAKNNLPYWMTRTFRDTIMLKYSLPRKMFYCPENYGWNNDQIWNIGGSSAPNSVMGYFYWAGSPHYGENPAIVRMGPKKPVFAQKQADSPHFKVLLTDLTRKWGGKWGRRGLVMGPMGLLNEKGVNHYNDAGDAPEGSNHAYLDGHVEWKKAATFAKYPKLIFGAGNELYF</sequence>
<proteinExistence type="predicted"/>
<reference evidence="1" key="1">
    <citation type="submission" date="2018-05" db="EMBL/GenBank/DDBJ databases">
        <authorList>
            <person name="Lanie J.A."/>
            <person name="Ng W.-L."/>
            <person name="Kazmierczak K.M."/>
            <person name="Andrzejewski T.M."/>
            <person name="Davidsen T.M."/>
            <person name="Wayne K.J."/>
            <person name="Tettelin H."/>
            <person name="Glass J.I."/>
            <person name="Rusch D."/>
            <person name="Podicherti R."/>
            <person name="Tsui H.-C.T."/>
            <person name="Winkler M.E."/>
        </authorList>
    </citation>
    <scope>NUCLEOTIDE SEQUENCE</scope>
</reference>
<gene>
    <name evidence="1" type="ORF">METZ01_LOCUS150443</name>
</gene>
<dbReference type="InterPro" id="IPR012902">
    <property type="entry name" value="N_methyl_site"/>
</dbReference>
<dbReference type="AlphaFoldDB" id="A0A382A880"/>
<dbReference type="PANTHER" id="PTHR30093">
    <property type="entry name" value="GENERAL SECRETION PATHWAY PROTEIN G"/>
    <property type="match status" value="1"/>
</dbReference>
<dbReference type="SUPFAM" id="SSF54523">
    <property type="entry name" value="Pili subunits"/>
    <property type="match status" value="1"/>
</dbReference>
<dbReference type="Gene3D" id="3.30.700.10">
    <property type="entry name" value="Glycoprotein, Type 4 Pilin"/>
    <property type="match status" value="1"/>
</dbReference>
<accession>A0A382A880</accession>
<organism evidence="1">
    <name type="scientific">marine metagenome</name>
    <dbReference type="NCBI Taxonomy" id="408172"/>
    <lineage>
        <taxon>unclassified sequences</taxon>
        <taxon>metagenomes</taxon>
        <taxon>ecological metagenomes</taxon>
    </lineage>
</organism>
<protein>
    <recommendedName>
        <fullName evidence="2">Type II secretion system protein GspG C-terminal domain-containing protein</fullName>
    </recommendedName>
</protein>
<dbReference type="InterPro" id="IPR045584">
    <property type="entry name" value="Pilin-like"/>
</dbReference>
<evidence type="ECO:0008006" key="2">
    <source>
        <dbReference type="Google" id="ProtNLM"/>
    </source>
</evidence>